<feature type="transmembrane region" description="Helical" evidence="6">
    <location>
        <begin position="249"/>
        <end position="272"/>
    </location>
</feature>
<feature type="transmembrane region" description="Helical" evidence="6">
    <location>
        <begin position="182"/>
        <end position="203"/>
    </location>
</feature>
<evidence type="ECO:0000256" key="2">
    <source>
        <dbReference type="ARBA" id="ARBA00022475"/>
    </source>
</evidence>
<dbReference type="EMBL" id="CP019454">
    <property type="protein sequence ID" value="AUW94662.1"/>
    <property type="molecule type" value="Genomic_DNA"/>
</dbReference>
<gene>
    <name evidence="7" type="ORF">BXT84_12495</name>
</gene>
<dbReference type="PIRSF" id="PIRSF035875">
    <property type="entry name" value="RNase_BN"/>
    <property type="match status" value="1"/>
</dbReference>
<evidence type="ECO:0000256" key="4">
    <source>
        <dbReference type="ARBA" id="ARBA00022989"/>
    </source>
</evidence>
<dbReference type="PANTHER" id="PTHR30213:SF0">
    <property type="entry name" value="UPF0761 MEMBRANE PROTEIN YIHY"/>
    <property type="match status" value="1"/>
</dbReference>
<keyword evidence="8" id="KW-1185">Reference proteome</keyword>
<protein>
    <submittedName>
        <fullName evidence="7">Uncharacterized protein</fullName>
    </submittedName>
</protein>
<evidence type="ECO:0000256" key="1">
    <source>
        <dbReference type="ARBA" id="ARBA00004651"/>
    </source>
</evidence>
<feature type="transmembrane region" description="Helical" evidence="6">
    <location>
        <begin position="97"/>
        <end position="117"/>
    </location>
</feature>
<accession>A0ABN5H1Q0</accession>
<reference evidence="7 8" key="1">
    <citation type="journal article" date="2019" name="Sci. Rep.">
        <title>Sulfobacillus thermotolerans: new insights into resistance and metabolic capacities of acidophilic chemolithotrophs.</title>
        <authorList>
            <person name="Panyushkina A.E."/>
            <person name="Babenko V.V."/>
            <person name="Nikitina A.S."/>
            <person name="Selezneva O.V."/>
            <person name="Tsaplina I.A."/>
            <person name="Letarova M.A."/>
            <person name="Kostryukova E.S."/>
            <person name="Letarov A.V."/>
        </authorList>
    </citation>
    <scope>NUCLEOTIDE SEQUENCE [LARGE SCALE GENOMIC DNA]</scope>
    <source>
        <strain evidence="7 8">Kr1</strain>
    </source>
</reference>
<comment type="subcellular location">
    <subcellularLocation>
        <location evidence="1">Cell membrane</location>
        <topology evidence="1">Multi-pass membrane protein</topology>
    </subcellularLocation>
</comment>
<feature type="transmembrane region" description="Helical" evidence="6">
    <location>
        <begin position="30"/>
        <end position="60"/>
    </location>
</feature>
<feature type="transmembrane region" description="Helical" evidence="6">
    <location>
        <begin position="138"/>
        <end position="162"/>
    </location>
</feature>
<name>A0ABN5H1Q0_9FIRM</name>
<keyword evidence="3 6" id="KW-0812">Transmembrane</keyword>
<evidence type="ECO:0000256" key="6">
    <source>
        <dbReference type="SAM" id="Phobius"/>
    </source>
</evidence>
<keyword evidence="2" id="KW-1003">Cell membrane</keyword>
<dbReference type="PANTHER" id="PTHR30213">
    <property type="entry name" value="INNER MEMBRANE PROTEIN YHJD"/>
    <property type="match status" value="1"/>
</dbReference>
<dbReference type="Pfam" id="PF03631">
    <property type="entry name" value="Virul_fac_BrkB"/>
    <property type="match status" value="1"/>
</dbReference>
<dbReference type="InterPro" id="IPR017039">
    <property type="entry name" value="Virul_fac_BrkB"/>
</dbReference>
<sequence length="288" mass="32171">MDMIGAVRLKQWIRFGKELLRRLARDDMPAYAAALAYKFLFALFPLVLFLTALLGFLHIAGGMTKVVRPLDAVIPKAVLHLLQRSIVEAVHHENPTVLSLGIVGFLWGMSGAFLGLMDAFNHAYELPYPYHRSLWHRYSVAIGTGVIVGMLFIAVLVVGTGGSEATRWTLAHLLHWPVDQQVSIAIHWVLLLVLLVLSLDILYTVLPDVGLRFMILRPGTVLATVVFLVMSSLFSLYTSHFNTYNKMYGSLGTVILLLLYLYFFALAILLGAELNAMTGHHLHKPHKK</sequence>
<dbReference type="Proteomes" id="UP000325292">
    <property type="component" value="Chromosome"/>
</dbReference>
<organism evidence="7 8">
    <name type="scientific">Sulfobacillus thermotolerans</name>
    <dbReference type="NCBI Taxonomy" id="338644"/>
    <lineage>
        <taxon>Bacteria</taxon>
        <taxon>Bacillati</taxon>
        <taxon>Bacillota</taxon>
        <taxon>Clostridia</taxon>
        <taxon>Eubacteriales</taxon>
        <taxon>Clostridiales Family XVII. Incertae Sedis</taxon>
        <taxon>Sulfobacillus</taxon>
    </lineage>
</organism>
<keyword evidence="4 6" id="KW-1133">Transmembrane helix</keyword>
<evidence type="ECO:0000313" key="7">
    <source>
        <dbReference type="EMBL" id="AUW94662.1"/>
    </source>
</evidence>
<feature type="transmembrane region" description="Helical" evidence="6">
    <location>
        <begin position="215"/>
        <end position="237"/>
    </location>
</feature>
<keyword evidence="5 6" id="KW-0472">Membrane</keyword>
<proteinExistence type="predicted"/>
<evidence type="ECO:0000313" key="8">
    <source>
        <dbReference type="Proteomes" id="UP000325292"/>
    </source>
</evidence>
<evidence type="ECO:0000256" key="5">
    <source>
        <dbReference type="ARBA" id="ARBA00023136"/>
    </source>
</evidence>
<dbReference type="NCBIfam" id="TIGR00765">
    <property type="entry name" value="yihY_not_rbn"/>
    <property type="match status" value="1"/>
</dbReference>
<evidence type="ECO:0000256" key="3">
    <source>
        <dbReference type="ARBA" id="ARBA00022692"/>
    </source>
</evidence>